<dbReference type="AlphaFoldDB" id="A0AAD9FTG8"/>
<evidence type="ECO:0000313" key="2">
    <source>
        <dbReference type="EMBL" id="KAK1925767.1"/>
    </source>
</evidence>
<evidence type="ECO:0000313" key="3">
    <source>
        <dbReference type="Proteomes" id="UP001182556"/>
    </source>
</evidence>
<dbReference type="Proteomes" id="UP001182556">
    <property type="component" value="Unassembled WGS sequence"/>
</dbReference>
<accession>A0AAD9FTG8</accession>
<name>A0AAD9FTG8_PAPLA</name>
<reference evidence="2" key="1">
    <citation type="submission" date="2023-02" db="EMBL/GenBank/DDBJ databases">
        <title>Identification and recombinant expression of a fungal hydrolase from Papiliotrema laurentii that hydrolyzes apple cutin and clears colloidal polyester polyurethane.</title>
        <authorList>
            <consortium name="DOE Joint Genome Institute"/>
            <person name="Roman V.A."/>
            <person name="Bojanowski C."/>
            <person name="Crable B.R."/>
            <person name="Wagner D.N."/>
            <person name="Hung C.S."/>
            <person name="Nadeau L.J."/>
            <person name="Schratz L."/>
            <person name="Haridas S."/>
            <person name="Pangilinan J."/>
            <person name="Lipzen A."/>
            <person name="Na H."/>
            <person name="Yan M."/>
            <person name="Ng V."/>
            <person name="Grigoriev I.V."/>
            <person name="Spatafora J.W."/>
            <person name="Barlow D."/>
            <person name="Biffinger J."/>
            <person name="Kelley-Loughnane N."/>
            <person name="Varaljay V.A."/>
            <person name="Crookes-Goodson W.J."/>
        </authorList>
    </citation>
    <scope>NUCLEOTIDE SEQUENCE</scope>
    <source>
        <strain evidence="2">5307AH</strain>
    </source>
</reference>
<keyword evidence="3" id="KW-1185">Reference proteome</keyword>
<dbReference type="EMBL" id="JAODAN010000003">
    <property type="protein sequence ID" value="KAK1925767.1"/>
    <property type="molecule type" value="Genomic_DNA"/>
</dbReference>
<organism evidence="2 3">
    <name type="scientific">Papiliotrema laurentii</name>
    <name type="common">Cryptococcus laurentii</name>
    <dbReference type="NCBI Taxonomy" id="5418"/>
    <lineage>
        <taxon>Eukaryota</taxon>
        <taxon>Fungi</taxon>
        <taxon>Dikarya</taxon>
        <taxon>Basidiomycota</taxon>
        <taxon>Agaricomycotina</taxon>
        <taxon>Tremellomycetes</taxon>
        <taxon>Tremellales</taxon>
        <taxon>Rhynchogastremaceae</taxon>
        <taxon>Papiliotrema</taxon>
    </lineage>
</organism>
<sequence length="203" mass="21553">MPPTILSSPLLTLPAIDTMLANPALTPLDRIPLLHAKIALLTNDLVPPSSAASATIRPPPAGSSSTSGSLAHAAMAGPSSGRGRQEISALIDEMQTRIQVASLLMDVRPARLVEAESELTMVEGRCKGVIKADKDRRKKVEMGQGDGEGSSDHSTTLGVDASDLDTLKTLRVDGLKMLARVEESLGREGRAKRWRELAEQLTS</sequence>
<evidence type="ECO:0000256" key="1">
    <source>
        <dbReference type="SAM" id="MobiDB-lite"/>
    </source>
</evidence>
<feature type="region of interest" description="Disordered" evidence="1">
    <location>
        <begin position="49"/>
        <end position="82"/>
    </location>
</feature>
<feature type="region of interest" description="Disordered" evidence="1">
    <location>
        <begin position="136"/>
        <end position="162"/>
    </location>
</feature>
<gene>
    <name evidence="2" type="ORF">DB88DRAFT_509422</name>
</gene>
<protein>
    <submittedName>
        <fullName evidence="2">Uncharacterized protein</fullName>
    </submittedName>
</protein>
<feature type="compositionally biased region" description="Low complexity" evidence="1">
    <location>
        <begin position="62"/>
        <end position="74"/>
    </location>
</feature>
<comment type="caution">
    <text evidence="2">The sequence shown here is derived from an EMBL/GenBank/DDBJ whole genome shotgun (WGS) entry which is preliminary data.</text>
</comment>
<proteinExistence type="predicted"/>